<evidence type="ECO:0000256" key="3">
    <source>
        <dbReference type="ARBA" id="ARBA00022737"/>
    </source>
</evidence>
<feature type="domain" description="CUB" evidence="8">
    <location>
        <begin position="2284"/>
        <end position="2409"/>
    </location>
</feature>
<keyword evidence="6 7" id="KW-1015">Disulfide bond</keyword>
<feature type="domain" description="CUB" evidence="8">
    <location>
        <begin position="946"/>
        <end position="1068"/>
    </location>
</feature>
<proteinExistence type="predicted"/>
<dbReference type="PANTHER" id="PTHR24251">
    <property type="entry name" value="OVOCHYMASE-RELATED"/>
    <property type="match status" value="1"/>
</dbReference>
<feature type="domain" description="CUB" evidence="8">
    <location>
        <begin position="1070"/>
        <end position="1205"/>
    </location>
</feature>
<keyword evidence="10" id="KW-1185">Reference proteome</keyword>
<gene>
    <name evidence="9" type="ORF">PENTCL1PPCAC_2232</name>
</gene>
<dbReference type="GO" id="GO:0030154">
    <property type="term" value="P:cell differentiation"/>
    <property type="evidence" value="ECO:0007669"/>
    <property type="project" value="UniProtKB-ARBA"/>
</dbReference>
<feature type="domain" description="CUB" evidence="8">
    <location>
        <begin position="1209"/>
        <end position="1346"/>
    </location>
</feature>
<organism evidence="9 10">
    <name type="scientific">Pristionchus entomophagus</name>
    <dbReference type="NCBI Taxonomy" id="358040"/>
    <lineage>
        <taxon>Eukaryota</taxon>
        <taxon>Metazoa</taxon>
        <taxon>Ecdysozoa</taxon>
        <taxon>Nematoda</taxon>
        <taxon>Chromadorea</taxon>
        <taxon>Rhabditida</taxon>
        <taxon>Rhabditina</taxon>
        <taxon>Diplogasteromorpha</taxon>
        <taxon>Diplogasteroidea</taxon>
        <taxon>Neodiplogasteridae</taxon>
        <taxon>Pristionchus</taxon>
    </lineage>
</organism>
<feature type="domain" description="CUB" evidence="8">
    <location>
        <begin position="1502"/>
        <end position="1626"/>
    </location>
</feature>
<feature type="domain" description="CUB" evidence="8">
    <location>
        <begin position="1894"/>
        <end position="2014"/>
    </location>
</feature>
<sequence length="2547" mass="288180">LLREEAIQARVTDLILKLNENELVECGWSITAPIGKRIEMNVTTLLAFSPTCVEYENDNFNGLAIFDDSTNSSGVPIKTHCSKIDSTLASKALSQTSHGGEAYIHLRVKKGQIPDSMDKIFLEANIRFVDMPKDDINCGGTINLSSDGSVSSFHSPNYPKVYDRGMYCQWEVIAPTGYQISLTLKEHIVAFEHPQKRPQVYPLGSNPNLCSESQMQINGGISVYSGLDPVHLDRYRNRRRALFESCRTTSEVKKVDTGTNTIIVTFHGGNLLRDRMSGESDEGKKFGFVMEARAECGGIGIANDERQEISVRNIAPNKSCSWIIKKPLDAPDGTKVYVSIDEAMLGIFKWGENFKGERTRPFYRIYVDTDEPIENEFHNTVMPGEDVISSKVYSADNQIKVEIKRGIMEEYFTMSYSTMKNTCGGELKSKAGIVEAPFYDEDFECIWTVRNLPGNNVSITVREIDMTSDEFCSQTYFEVRENNSTGRLIGRFCKEPEMVLNAENLWIKLKYQKGEESNTEGEDEDVAIEPVKHKLVFGYDKWIGGIVRSRVIENPPISRSFFNTWRILVPDDHHIRIHVEIMEVPQDNPIRIFSDERNNNPSGEKLFELSGYTPQADFTIERSDITIFHRYYDSPEAKWRIRWEPVKKRGNDTEQLEEGEKDLFTCGSHLIASTLNQTLRYPDPPRPEGYEPNQHCRWTIGRPRFSSLKLRIVDLSMEKSMQLQPVSDGESGEWEEVESEQTADCEFDYLAVASRGGGLDGIKRDVDSMTEIESSMKFCRKDQKDMTFDFAYSTYLILHFVSDRSREGQGFAVDFTLGCNSFDYIPSTADGFRDTLTSPNYPRNYPDGKGCSWNVGFQSNRRIQIEIVDLDIEDSPDCSSDSLVIANSAYAAMRKSRMNVFCGGISKYNETTLVFPVGRVFIRFDADKQNNGRGFKLIISEILEECSNSVISVDESTPSRIINSPLWPAYVPASVSCSWTLRSPSAHRLSLSIDPDHFELQNTSNNTCDSGDLLEVRDGSSFHSPLIGRYCGSSPPSTIFSTGSYLHVTITTQSDTSSRGFNATVALAACGGIIVLREGENATLTSPNYPEAYPMRGNCTWTIRAPNTHFVEAQLDHFFIQYSPNCTQDSLSIRDGNGTADALVDHWCGNKYSQRGPLVENDRTIFRSSRGIMTVEFIANSDIQRGSRMFCQDRKCGFSLILWPSKIACGGVVDGNGGYLTTPGYPNKLLSRVECVWHLNAGLGKRYQLNLEFIDKHGFYIPAMHSFAQQSCFGDVDVINLPEEYELAHFALRKIFCQNKTEMITPTDQAMIRYSDARSRNFQRMSHIEISEENLYQPFRIQYLKVPSDFNDDGCQILIDDNDGKKNHTVRVAPTQDWQTSRQYETPNDLFVCHISIRRSRKRKGTTSLTIKDFNFESPFEMNTCGAYTAMIDMKATQPTRYELIPFTERICNSTFTKIPSDYQIVWNKATIIPEIDLFVISPRSFMGKYLEFSLDVEFDACGGIINNEDGETGIISSPGFVSGKDYEPNQECQWVIEAPEGHVIKLRVKFMEIEYTYICHKDQLTLSEGEQATVVHRFCHNSKSNDTSLDEKSNQFTSSSRIFVLNWRTDSSIQLKGWQIEYEFIGPNETGCGFITHSQHGIIRSPGAPNNDYGNDLECIWDIQVPPGYVIQIHFNMMDIEKSKDCKNDSLTIYEEHKGRGWAPNQYYYFIFDKSEMHSPLCHITAPPDMKTESNRIRLNFTTNEKVVGRGFELEYKAVCGGVFQLSHGVITSPHYPAYLPNEDMECMYFIDPEVPEGQTQVVTIAINDIQLADTLVQYRRDPCPSDYLQVVDAESKSVVYTYCPFEKEGEQKNLSFSIKGPVGIKFMANRTYSADAKKLVRGFKLTWALNRCGGEFLLNSKKTGYSTTFYSPGYPLDYHDELDCAWIFKTTSDRVFSMRIKKLDIENEDNCALDKLEIHDGGIETNTSLVGRYCGHSAPNTRIYVMKSTMLIRFVTDHSMSHSGFLMEVTATLGPEAGCGGSLDAKGDWNTFSSPTVNSTGMYPSNLRCGWTIKGLPNTILELKLMKMKTEKPTEGSLQTGKKCIDFMAIYDGYKLYSPLIESDLCEHAEITLPKIIHTSNRIAQIYFESDHSVEDEGFTMEYRSASPTCGGWLRATREKQSIAYAVTRVPNEGQSFERCRWVIAANEQAPIWIRITSIKFPISNCEEDYVEIRDVGIVQECEHPGCALRQEHKKTMRECGVKGGIAPFVSNTLAAQISTATQVIADSAATLNIEYYLLDSCNRTVDARFLPSSRLTSPHFPRPYGHNHTCETTVQVEEKKRLLLVFRAFDIEHPSTSYSDDEGITMECEHDYLEINDASKAKSEAIKHCGVAIPHPFMSTGSIISLFLKTDESVVGEGYDISYFTADLMDDKTMVFDANHEMQGAIQQPNYPGYNTSSSYKWFITPPAGHKCTFTIEELDLNLRKNRDEKCGENEKLTLTLTLNDEKGESSMDSCNLSPEDKLPIVVDFQREILVVFQSDSEKENDGRGFRAIWNCENYENEPV</sequence>
<evidence type="ECO:0000256" key="6">
    <source>
        <dbReference type="ARBA" id="ARBA00023157"/>
    </source>
</evidence>
<feature type="domain" description="CUB" evidence="8">
    <location>
        <begin position="138"/>
        <end position="295"/>
    </location>
</feature>
<keyword evidence="3" id="KW-0677">Repeat</keyword>
<feature type="domain" description="CUB" evidence="8">
    <location>
        <begin position="1633"/>
        <end position="1760"/>
    </location>
</feature>
<comment type="caution">
    <text evidence="7">Lacks conserved residue(s) required for the propagation of feature annotation.</text>
</comment>
<protein>
    <recommendedName>
        <fullName evidence="8">CUB domain-containing protein</fullName>
    </recommendedName>
</protein>
<dbReference type="CDD" id="cd00041">
    <property type="entry name" value="CUB"/>
    <property type="match status" value="12"/>
</dbReference>
<keyword evidence="4" id="KW-0378">Hydrolase</keyword>
<feature type="disulfide bond" evidence="7">
    <location>
        <begin position="1633"/>
        <end position="1660"/>
    </location>
</feature>
<name>A0AAV5SC31_9BILA</name>
<dbReference type="SUPFAM" id="SSF49854">
    <property type="entry name" value="Spermadhesin, CUB domain"/>
    <property type="match status" value="15"/>
</dbReference>
<evidence type="ECO:0000313" key="10">
    <source>
        <dbReference type="Proteomes" id="UP001432027"/>
    </source>
</evidence>
<dbReference type="PANTHER" id="PTHR24251:SF30">
    <property type="entry name" value="MEMBRANE FRIZZLED-RELATED PROTEIN"/>
    <property type="match status" value="1"/>
</dbReference>
<evidence type="ECO:0000256" key="5">
    <source>
        <dbReference type="ARBA" id="ARBA00022833"/>
    </source>
</evidence>
<evidence type="ECO:0000256" key="4">
    <source>
        <dbReference type="ARBA" id="ARBA00022801"/>
    </source>
</evidence>
<feature type="domain" description="CUB" evidence="8">
    <location>
        <begin position="819"/>
        <end position="942"/>
    </location>
</feature>
<keyword evidence="1" id="KW-0217">Developmental protein</keyword>
<dbReference type="SMART" id="SM00042">
    <property type="entry name" value="CUB"/>
    <property type="match status" value="14"/>
</dbReference>
<feature type="domain" description="CUB" evidence="8">
    <location>
        <begin position="1761"/>
        <end position="1892"/>
    </location>
</feature>
<dbReference type="PROSITE" id="PS01180">
    <property type="entry name" value="CUB"/>
    <property type="match status" value="15"/>
</dbReference>
<dbReference type="EMBL" id="BTSX01000001">
    <property type="protein sequence ID" value="GMS80057.1"/>
    <property type="molecule type" value="Genomic_DNA"/>
</dbReference>
<dbReference type="InterPro" id="IPR000859">
    <property type="entry name" value="CUB_dom"/>
</dbReference>
<reference evidence="9" key="1">
    <citation type="submission" date="2023-10" db="EMBL/GenBank/DDBJ databases">
        <title>Genome assembly of Pristionchus species.</title>
        <authorList>
            <person name="Yoshida K."/>
            <person name="Sommer R.J."/>
        </authorList>
    </citation>
    <scope>NUCLEOTIDE SEQUENCE</scope>
    <source>
        <strain evidence="9">RS0144</strain>
    </source>
</reference>
<dbReference type="GO" id="GO:0046872">
    <property type="term" value="F:metal ion binding"/>
    <property type="evidence" value="ECO:0007669"/>
    <property type="project" value="UniProtKB-KW"/>
</dbReference>
<keyword evidence="5" id="KW-0862">Zinc</keyword>
<feature type="domain" description="CUB" evidence="8">
    <location>
        <begin position="423"/>
        <end position="493"/>
    </location>
</feature>
<dbReference type="FunFam" id="2.60.120.290:FF:000005">
    <property type="entry name" value="Procollagen C-endopeptidase enhancer 1"/>
    <property type="match status" value="1"/>
</dbReference>
<keyword evidence="2" id="KW-0479">Metal-binding</keyword>
<evidence type="ECO:0000256" key="1">
    <source>
        <dbReference type="ARBA" id="ARBA00022473"/>
    </source>
</evidence>
<feature type="domain" description="CUB" evidence="8">
    <location>
        <begin position="2407"/>
        <end position="2540"/>
    </location>
</feature>
<evidence type="ECO:0000259" key="8">
    <source>
        <dbReference type="PROSITE" id="PS01180"/>
    </source>
</evidence>
<feature type="domain" description="CUB" evidence="8">
    <location>
        <begin position="666"/>
        <end position="818"/>
    </location>
</feature>
<evidence type="ECO:0000256" key="7">
    <source>
        <dbReference type="PROSITE-ProRule" id="PRU00059"/>
    </source>
</evidence>
<dbReference type="FunFam" id="2.60.120.290:FF:000052">
    <property type="entry name" value="Metalloendopeptidase"/>
    <property type="match status" value="1"/>
</dbReference>
<feature type="non-terminal residue" evidence="9">
    <location>
        <position position="1"/>
    </location>
</feature>
<dbReference type="Gene3D" id="2.60.120.290">
    <property type="entry name" value="Spermadhesin, CUB domain"/>
    <property type="match status" value="15"/>
</dbReference>
<dbReference type="Proteomes" id="UP001432027">
    <property type="component" value="Unassembled WGS sequence"/>
</dbReference>
<dbReference type="GO" id="GO:0016787">
    <property type="term" value="F:hydrolase activity"/>
    <property type="evidence" value="ECO:0007669"/>
    <property type="project" value="UniProtKB-KW"/>
</dbReference>
<comment type="caution">
    <text evidence="9">The sequence shown here is derived from an EMBL/GenBank/DDBJ whole genome shotgun (WGS) entry which is preliminary data.</text>
</comment>
<evidence type="ECO:0000256" key="2">
    <source>
        <dbReference type="ARBA" id="ARBA00022723"/>
    </source>
</evidence>
<evidence type="ECO:0000313" key="9">
    <source>
        <dbReference type="EMBL" id="GMS80057.1"/>
    </source>
</evidence>
<dbReference type="InterPro" id="IPR035914">
    <property type="entry name" value="Sperma_CUB_dom_sf"/>
</dbReference>
<accession>A0AAV5SC31</accession>
<dbReference type="Pfam" id="PF00431">
    <property type="entry name" value="CUB"/>
    <property type="match status" value="11"/>
</dbReference>
<feature type="domain" description="CUB" evidence="8">
    <location>
        <begin position="2152"/>
        <end position="2243"/>
    </location>
</feature>
<feature type="disulfide bond" evidence="7">
    <location>
        <begin position="1761"/>
        <end position="1788"/>
    </location>
</feature>
<feature type="domain" description="CUB" evidence="8">
    <location>
        <begin position="2021"/>
        <end position="2148"/>
    </location>
</feature>